<name>A0ABM6Y4G5_9PROT</name>
<reference evidence="1 2" key="1">
    <citation type="submission" date="2018-08" db="EMBL/GenBank/DDBJ databases">
        <title>Complete genome sequence of type strain Thalassospira indica MCCC 1A01103T, isolated from isolated from deep seawater of the Indian Ocean.</title>
        <authorList>
            <person name="Liu Y."/>
        </authorList>
    </citation>
    <scope>NUCLEOTIDE SEQUENCE [LARGE SCALE GENOMIC DNA]</scope>
    <source>
        <strain evidence="1 2">PB8BT</strain>
    </source>
</reference>
<organism evidence="1 2">
    <name type="scientific">Thalassospira indica</name>
    <dbReference type="NCBI Taxonomy" id="1891279"/>
    <lineage>
        <taxon>Bacteria</taxon>
        <taxon>Pseudomonadati</taxon>
        <taxon>Pseudomonadota</taxon>
        <taxon>Alphaproteobacteria</taxon>
        <taxon>Rhodospirillales</taxon>
        <taxon>Thalassospiraceae</taxon>
        <taxon>Thalassospira</taxon>
    </lineage>
</organism>
<dbReference type="EMBL" id="CP031555">
    <property type="protein sequence ID" value="AXO16401.1"/>
    <property type="molecule type" value="Genomic_DNA"/>
</dbReference>
<gene>
    <name evidence="1" type="ORF">DY252_20795</name>
</gene>
<dbReference type="Proteomes" id="UP000256971">
    <property type="component" value="Chromosome"/>
</dbReference>
<evidence type="ECO:0000313" key="2">
    <source>
        <dbReference type="Proteomes" id="UP000256971"/>
    </source>
</evidence>
<accession>A0ABM6Y4G5</accession>
<sequence length="59" mass="6112">MLPDDLGGIIHISVRGSFLDADHPATGSILMVWMPPPDGIAMCQDGDAEVTIGRGGIHG</sequence>
<evidence type="ECO:0000313" key="1">
    <source>
        <dbReference type="EMBL" id="AXO16401.1"/>
    </source>
</evidence>
<protein>
    <submittedName>
        <fullName evidence="1">Uncharacterized protein</fullName>
    </submittedName>
</protein>
<keyword evidence="2" id="KW-1185">Reference proteome</keyword>
<proteinExistence type="predicted"/>